<evidence type="ECO:0000313" key="19">
    <source>
        <dbReference type="Proteomes" id="UP001576780"/>
    </source>
</evidence>
<dbReference type="InterPro" id="IPR012910">
    <property type="entry name" value="Plug_dom"/>
</dbReference>
<dbReference type="EMBL" id="JBHFNT010000289">
    <property type="protein sequence ID" value="MFB2839024.1"/>
    <property type="molecule type" value="Genomic_DNA"/>
</dbReference>
<evidence type="ECO:0000256" key="13">
    <source>
        <dbReference type="PROSITE-ProRule" id="PRU01360"/>
    </source>
</evidence>
<name>A0ABV4WV79_9CYAN</name>
<feature type="domain" description="AMIN" evidence="17">
    <location>
        <begin position="38"/>
        <end position="133"/>
    </location>
</feature>
<keyword evidence="5" id="KW-0410">Iron transport</keyword>
<evidence type="ECO:0000256" key="5">
    <source>
        <dbReference type="ARBA" id="ARBA00022496"/>
    </source>
</evidence>
<keyword evidence="3 13" id="KW-0813">Transport</keyword>
<evidence type="ECO:0000259" key="15">
    <source>
        <dbReference type="Pfam" id="PF00593"/>
    </source>
</evidence>
<dbReference type="InterPro" id="IPR039426">
    <property type="entry name" value="TonB-dep_rcpt-like"/>
</dbReference>
<evidence type="ECO:0000256" key="3">
    <source>
        <dbReference type="ARBA" id="ARBA00022448"/>
    </source>
</evidence>
<accession>A0ABV4WV79</accession>
<keyword evidence="18" id="KW-0675">Receptor</keyword>
<dbReference type="SUPFAM" id="SSF56935">
    <property type="entry name" value="Porins"/>
    <property type="match status" value="1"/>
</dbReference>
<evidence type="ECO:0000259" key="16">
    <source>
        <dbReference type="Pfam" id="PF07715"/>
    </source>
</evidence>
<dbReference type="Gene3D" id="2.60.40.3500">
    <property type="match status" value="1"/>
</dbReference>
<keyword evidence="8" id="KW-0408">Iron</keyword>
<evidence type="ECO:0000256" key="10">
    <source>
        <dbReference type="ARBA" id="ARBA00023077"/>
    </source>
</evidence>
<comment type="caution">
    <text evidence="18">The sequence shown here is derived from an EMBL/GenBank/DDBJ whole genome shotgun (WGS) entry which is preliminary data.</text>
</comment>
<dbReference type="Gene3D" id="2.170.130.10">
    <property type="entry name" value="TonB-dependent receptor, plug domain"/>
    <property type="match status" value="1"/>
</dbReference>
<evidence type="ECO:0000256" key="6">
    <source>
        <dbReference type="ARBA" id="ARBA00022692"/>
    </source>
</evidence>
<dbReference type="InterPro" id="IPR037066">
    <property type="entry name" value="Plug_dom_sf"/>
</dbReference>
<reference evidence="18 19" key="1">
    <citation type="submission" date="2024-09" db="EMBL/GenBank/DDBJ databases">
        <title>Floridaenema gen nov. (Aerosakkonemataceae, Aerosakkonematales ord. nov., Cyanobacteria) from benthic tropical and subtropical fresh waters, with the description of four new species.</title>
        <authorList>
            <person name="Moretto J.A."/>
            <person name="Berthold D.E."/>
            <person name="Lefler F.W."/>
            <person name="Huang I.-S."/>
            <person name="Laughinghouse H. IV."/>
        </authorList>
    </citation>
    <scope>NUCLEOTIDE SEQUENCE [LARGE SCALE GENOMIC DNA]</scope>
    <source>
        <strain evidence="18 19">BLCC-F167</strain>
    </source>
</reference>
<evidence type="ECO:0000256" key="9">
    <source>
        <dbReference type="ARBA" id="ARBA00023065"/>
    </source>
</evidence>
<keyword evidence="12 13" id="KW-0998">Cell outer membrane</keyword>
<evidence type="ECO:0000256" key="14">
    <source>
        <dbReference type="RuleBase" id="RU003357"/>
    </source>
</evidence>
<keyword evidence="4 13" id="KW-1134">Transmembrane beta strand</keyword>
<dbReference type="InterPro" id="IPR021731">
    <property type="entry name" value="AMIN_dom"/>
</dbReference>
<evidence type="ECO:0000256" key="8">
    <source>
        <dbReference type="ARBA" id="ARBA00023004"/>
    </source>
</evidence>
<dbReference type="Pfam" id="PF00593">
    <property type="entry name" value="TonB_dep_Rec_b-barrel"/>
    <property type="match status" value="1"/>
</dbReference>
<evidence type="ECO:0000256" key="7">
    <source>
        <dbReference type="ARBA" id="ARBA00022729"/>
    </source>
</evidence>
<dbReference type="InterPro" id="IPR036942">
    <property type="entry name" value="Beta-barrel_TonB_sf"/>
</dbReference>
<dbReference type="Pfam" id="PF07715">
    <property type="entry name" value="Plug"/>
    <property type="match status" value="1"/>
</dbReference>
<dbReference type="PANTHER" id="PTHR32552">
    <property type="entry name" value="FERRICHROME IRON RECEPTOR-RELATED"/>
    <property type="match status" value="1"/>
</dbReference>
<keyword evidence="19" id="KW-1185">Reference proteome</keyword>
<dbReference type="InterPro" id="IPR000531">
    <property type="entry name" value="Beta-barrel_TonB"/>
</dbReference>
<evidence type="ECO:0000256" key="4">
    <source>
        <dbReference type="ARBA" id="ARBA00022452"/>
    </source>
</evidence>
<feature type="domain" description="TonB-dependent receptor plug" evidence="16">
    <location>
        <begin position="175"/>
        <end position="273"/>
    </location>
</feature>
<evidence type="ECO:0000256" key="11">
    <source>
        <dbReference type="ARBA" id="ARBA00023136"/>
    </source>
</evidence>
<keyword evidence="10 14" id="KW-0798">TonB box</keyword>
<dbReference type="PANTHER" id="PTHR32552:SF68">
    <property type="entry name" value="FERRICHROME OUTER MEMBRANE TRANSPORTER_PHAGE RECEPTOR"/>
    <property type="match status" value="1"/>
</dbReference>
<keyword evidence="6 13" id="KW-0812">Transmembrane</keyword>
<organism evidence="18 19">
    <name type="scientific">Floridaenema evergladense BLCC-F167</name>
    <dbReference type="NCBI Taxonomy" id="3153639"/>
    <lineage>
        <taxon>Bacteria</taxon>
        <taxon>Bacillati</taxon>
        <taxon>Cyanobacteriota</taxon>
        <taxon>Cyanophyceae</taxon>
        <taxon>Oscillatoriophycideae</taxon>
        <taxon>Aerosakkonematales</taxon>
        <taxon>Aerosakkonemataceae</taxon>
        <taxon>Floridanema</taxon>
        <taxon>Floridanema evergladense</taxon>
    </lineage>
</organism>
<dbReference type="Gene3D" id="2.40.170.20">
    <property type="entry name" value="TonB-dependent receptor, beta-barrel domain"/>
    <property type="match status" value="1"/>
</dbReference>
<evidence type="ECO:0000313" key="18">
    <source>
        <dbReference type="EMBL" id="MFB2839024.1"/>
    </source>
</evidence>
<dbReference type="CDD" id="cd01347">
    <property type="entry name" value="ligand_gated_channel"/>
    <property type="match status" value="1"/>
</dbReference>
<keyword evidence="7" id="KW-0732">Signal</keyword>
<feature type="domain" description="TonB-dependent receptor-like beta-barrel" evidence="15">
    <location>
        <begin position="347"/>
        <end position="790"/>
    </location>
</feature>
<proteinExistence type="inferred from homology"/>
<dbReference type="NCBIfam" id="TIGR01783">
    <property type="entry name" value="TonB-siderophor"/>
    <property type="match status" value="1"/>
</dbReference>
<dbReference type="InterPro" id="IPR010105">
    <property type="entry name" value="TonB_sidphr_rcpt"/>
</dbReference>
<dbReference type="RefSeq" id="WP_413281314.1">
    <property type="nucleotide sequence ID" value="NZ_JBHFNT010000289.1"/>
</dbReference>
<evidence type="ECO:0000256" key="12">
    <source>
        <dbReference type="ARBA" id="ARBA00023237"/>
    </source>
</evidence>
<sequence>MNTRLRLQQLVPSFLLTSTISILVAVPAFAQVIEVTGVRVISTQNGVDVILETDSQTIPQVSTTSSEKTLVTDIFNTQLRLPNNEEFRQEKPAEGIESVTVTQLSPNTIRVTVTGTQQIPKVQINPSSLGIVLSLNTPKTTPKPDEEIEILVRREIQNEYVVPNTTTGMLTDIPLRDIPQSIQVIPQRVIQDQQAISIEEVVGNVSAVTFLGETDGRGPRFSIRGFDDAPILRDGFLFRSGSGGLLEVQNLSRVEVLKGPSSILSGDIEPGGIINVVRKRPLSEPFYNLQFQVGNRNFVRPSLDISGPLTADRSLLYRLNALYLNEGSFRDFDSSYNRFSIAPVLTWKIGDRTEINFIFEYIKDDNPADFGTVAFGNSIANIPRGRVTNDPSDVIQNTFSDLGYDLEHRFSDNWKLRNAFRFTHSSFNYGRNKNDVIVLPAFLDEETGILTRFFADQFGDTQNYNLLTNIQGNFSTGSIRHTVIFGFDLGRVNTYFETTVDFNNPSPLNIFNPVYGTIPKPNANTLSPFDDQRTQQDRLGIYVQDQVKLLDNLIVLAGIRYDTVKQTITSNISESRETQYNDAFTPRIGIVYQPIEAISLYGSYSRSFAPNSVSTVEGDLLNPEEGEGFEVGIKAQLMENRLFATLAYFDITKQNVAVPDPNEDLPGFFIATGKERSRGVEFDLTGRILPGWNIIASYAFVNAKVTADTDSEIVGNRLVGIPQHSASLWTTYEIQTGSLQGLGFGMGFNFVGEREGDITNTFQADSFFLMNAAIFYRRNNWRAQINFNNLFNANYIEAIGRSSRVREITPGEPFTVRALVSVEF</sequence>
<protein>
    <submittedName>
        <fullName evidence="18">TonB-dependent siderophore receptor</fullName>
    </submittedName>
</protein>
<keyword evidence="9" id="KW-0406">Ion transport</keyword>
<evidence type="ECO:0000256" key="1">
    <source>
        <dbReference type="ARBA" id="ARBA00004571"/>
    </source>
</evidence>
<comment type="similarity">
    <text evidence="2 13 14">Belongs to the TonB-dependent receptor family.</text>
</comment>
<dbReference type="Pfam" id="PF11741">
    <property type="entry name" value="AMIN"/>
    <property type="match status" value="1"/>
</dbReference>
<evidence type="ECO:0000256" key="2">
    <source>
        <dbReference type="ARBA" id="ARBA00009810"/>
    </source>
</evidence>
<comment type="subcellular location">
    <subcellularLocation>
        <location evidence="1 13">Cell outer membrane</location>
        <topology evidence="1 13">Multi-pass membrane protein</topology>
    </subcellularLocation>
</comment>
<dbReference type="PROSITE" id="PS52016">
    <property type="entry name" value="TONB_DEPENDENT_REC_3"/>
    <property type="match status" value="1"/>
</dbReference>
<evidence type="ECO:0000259" key="17">
    <source>
        <dbReference type="Pfam" id="PF11741"/>
    </source>
</evidence>
<keyword evidence="11 13" id="KW-0472">Membrane</keyword>
<gene>
    <name evidence="18" type="ORF">ACE1CA_31420</name>
</gene>
<dbReference type="Proteomes" id="UP001576780">
    <property type="component" value="Unassembled WGS sequence"/>
</dbReference>